<dbReference type="InterPro" id="IPR000866">
    <property type="entry name" value="AhpC/TSA"/>
</dbReference>
<dbReference type="GO" id="GO:0016209">
    <property type="term" value="F:antioxidant activity"/>
    <property type="evidence" value="ECO:0007669"/>
    <property type="project" value="InterPro"/>
</dbReference>
<reference evidence="5" key="1">
    <citation type="submission" date="2023-08" db="EMBL/GenBank/DDBJ databases">
        <authorList>
            <person name="Chen Y."/>
            <person name="Shah S."/>
            <person name="Dougan E. K."/>
            <person name="Thang M."/>
            <person name="Chan C."/>
        </authorList>
    </citation>
    <scope>NUCLEOTIDE SEQUENCE</scope>
</reference>
<dbReference type="PANTHER" id="PTHR43640">
    <property type="entry name" value="OS07G0260300 PROTEIN"/>
    <property type="match status" value="1"/>
</dbReference>
<sequence>MAAWGARPSDDGGCREAEGIFAQLLEQASDLNDELCRENCELRSEASALRQRQLQRMKRDAEGSRRSKVRKLMPRAMSNIKALLRDLAEPEELAGVEEAAHRVFATWAELDQSQAVASGEETAALIAEKVALKEFCIRQQERLLELEVAKEKLGSSFSWAERLTSALGTLSEAAPQPSTELPPQVNAPAPLVQVGDECQVVGRKGAILRETEDLQSALVATVVPGGHVRIVQVAPAQSRRALVEVIDSPEAEGVEVSGACAAVGSVGWLSVSTKDGKALVRPREKEPTPSPEAEPKAEAAPSAPSTPSAPSASADAAAGRPHEVARRDEAPAPEVEPAGEGEPTKDVAETMALQETTQDANPDLPKEADASPGQGAVTVSTEAWTALRQERGQRERHIKALHAQVSSAQTQLQHQEEVKAKLRELRQQALEARQRGQEFLETLRMATEEIRMISGEAAQQGAGEEPSAPPIAPEPEPATEHPQPQVASGVDEDGLIEWRRLLSERETTARELAATLQQVEEMEREVEDRRIELDIAQRRRDREPGGPRAAPIVAEGTYKQLHMVSTFTDLAGEKSTLVMFICNHCPFVLAILDKIIRDAHDMKAHGIGVVAICSNDHVSHPADSFENMQLLAEKHEFPFPYLHDADQIVARNYDAVCTPDFFGFNKDLGLQYRGRLDATRMGTSPSDLRRDLFEEISKMQIHQLNHVNLRTTRLETMISWYQDVLGLTLGPRPDFPFPGAWLYAGDTAFVHLVGIDGDQGTGSEVELKLEHFAFSATGAEEFENRLRERGEKYQKSEVPQINLVAVNVWDPDGNHIHVDFRMDG</sequence>
<evidence type="ECO:0008006" key="7">
    <source>
        <dbReference type="Google" id="ProtNLM"/>
    </source>
</evidence>
<evidence type="ECO:0000256" key="2">
    <source>
        <dbReference type="SAM" id="MobiDB-lite"/>
    </source>
</evidence>
<dbReference type="InterPro" id="IPR047262">
    <property type="entry name" value="PRX-like1"/>
</dbReference>
<dbReference type="InterPro" id="IPR036249">
    <property type="entry name" value="Thioredoxin-like_sf"/>
</dbReference>
<evidence type="ECO:0000313" key="6">
    <source>
        <dbReference type="Proteomes" id="UP001178507"/>
    </source>
</evidence>
<dbReference type="PROSITE" id="PS51352">
    <property type="entry name" value="THIOREDOXIN_2"/>
    <property type="match status" value="1"/>
</dbReference>
<accession>A0AA36MHF1</accession>
<feature type="compositionally biased region" description="Low complexity" evidence="2">
    <location>
        <begin position="298"/>
        <end position="318"/>
    </location>
</feature>
<dbReference type="SUPFAM" id="SSF54593">
    <property type="entry name" value="Glyoxalase/Bleomycin resistance protein/Dihydroxybiphenyl dioxygenase"/>
    <property type="match status" value="1"/>
</dbReference>
<dbReference type="PANTHER" id="PTHR43640:SF1">
    <property type="entry name" value="THIOREDOXIN-DEPENDENT PEROXIREDOXIN"/>
    <property type="match status" value="1"/>
</dbReference>
<feature type="region of interest" description="Disordered" evidence="2">
    <location>
        <begin position="272"/>
        <end position="344"/>
    </location>
</feature>
<evidence type="ECO:0000256" key="1">
    <source>
        <dbReference type="SAM" id="Coils"/>
    </source>
</evidence>
<dbReference type="InterPro" id="IPR037523">
    <property type="entry name" value="VOC_core"/>
</dbReference>
<feature type="compositionally biased region" description="Low complexity" evidence="2">
    <location>
        <begin position="332"/>
        <end position="341"/>
    </location>
</feature>
<comment type="caution">
    <text evidence="5">The sequence shown here is derived from an EMBL/GenBank/DDBJ whole genome shotgun (WGS) entry which is preliminary data.</text>
</comment>
<feature type="compositionally biased region" description="Pro residues" evidence="2">
    <location>
        <begin position="467"/>
        <end position="476"/>
    </location>
</feature>
<organism evidence="5 6">
    <name type="scientific">Effrenium voratum</name>
    <dbReference type="NCBI Taxonomy" id="2562239"/>
    <lineage>
        <taxon>Eukaryota</taxon>
        <taxon>Sar</taxon>
        <taxon>Alveolata</taxon>
        <taxon>Dinophyceae</taxon>
        <taxon>Suessiales</taxon>
        <taxon>Symbiodiniaceae</taxon>
        <taxon>Effrenium</taxon>
    </lineage>
</organism>
<feature type="coiled-coil region" evidence="1">
    <location>
        <begin position="505"/>
        <end position="539"/>
    </location>
</feature>
<dbReference type="Gene3D" id="3.40.30.10">
    <property type="entry name" value="Glutaredoxin"/>
    <property type="match status" value="1"/>
</dbReference>
<feature type="domain" description="VOC" evidence="4">
    <location>
        <begin position="703"/>
        <end position="821"/>
    </location>
</feature>
<name>A0AA36MHF1_9DINO</name>
<feature type="region of interest" description="Disordered" evidence="2">
    <location>
        <begin position="358"/>
        <end position="377"/>
    </location>
</feature>
<evidence type="ECO:0000313" key="5">
    <source>
        <dbReference type="EMBL" id="CAJ1371566.1"/>
    </source>
</evidence>
<dbReference type="Proteomes" id="UP001178507">
    <property type="component" value="Unassembled WGS sequence"/>
</dbReference>
<feature type="compositionally biased region" description="Basic and acidic residues" evidence="2">
    <location>
        <begin position="274"/>
        <end position="297"/>
    </location>
</feature>
<dbReference type="InterPro" id="IPR029068">
    <property type="entry name" value="Glyas_Bleomycin-R_OHBP_Dase"/>
</dbReference>
<feature type="region of interest" description="Disordered" evidence="2">
    <location>
        <begin position="457"/>
        <end position="490"/>
    </location>
</feature>
<dbReference type="EMBL" id="CAUJNA010000087">
    <property type="protein sequence ID" value="CAJ1371566.1"/>
    <property type="molecule type" value="Genomic_DNA"/>
</dbReference>
<evidence type="ECO:0000259" key="3">
    <source>
        <dbReference type="PROSITE" id="PS51352"/>
    </source>
</evidence>
<dbReference type="InterPro" id="IPR004360">
    <property type="entry name" value="Glyas_Fos-R_dOase_dom"/>
</dbReference>
<feature type="domain" description="Thioredoxin" evidence="3">
    <location>
        <begin position="543"/>
        <end position="698"/>
    </location>
</feature>
<feature type="compositionally biased region" description="Basic and acidic residues" evidence="2">
    <location>
        <begin position="320"/>
        <end position="330"/>
    </location>
</feature>
<evidence type="ECO:0000259" key="4">
    <source>
        <dbReference type="PROSITE" id="PS51819"/>
    </source>
</evidence>
<gene>
    <name evidence="5" type="ORF">EVOR1521_LOCUS1861</name>
</gene>
<feature type="coiled-coil region" evidence="1">
    <location>
        <begin position="398"/>
        <end position="442"/>
    </location>
</feature>
<dbReference type="Pfam" id="PF00903">
    <property type="entry name" value="Glyoxalase"/>
    <property type="match status" value="1"/>
</dbReference>
<keyword evidence="6" id="KW-1185">Reference proteome</keyword>
<dbReference type="Pfam" id="PF00578">
    <property type="entry name" value="AhpC-TSA"/>
    <property type="match status" value="1"/>
</dbReference>
<dbReference type="Gene3D" id="3.10.180.10">
    <property type="entry name" value="2,3-Dihydroxybiphenyl 1,2-Dioxygenase, domain 1"/>
    <property type="match status" value="1"/>
</dbReference>
<dbReference type="PROSITE" id="PS51819">
    <property type="entry name" value="VOC"/>
    <property type="match status" value="1"/>
</dbReference>
<proteinExistence type="predicted"/>
<protein>
    <recommendedName>
        <fullName evidence="7">Thioredoxin domain-containing protein</fullName>
    </recommendedName>
</protein>
<dbReference type="GO" id="GO:0016491">
    <property type="term" value="F:oxidoreductase activity"/>
    <property type="evidence" value="ECO:0007669"/>
    <property type="project" value="InterPro"/>
</dbReference>
<dbReference type="CDD" id="cd02969">
    <property type="entry name" value="PRX_like1"/>
    <property type="match status" value="1"/>
</dbReference>
<dbReference type="InterPro" id="IPR013766">
    <property type="entry name" value="Thioredoxin_domain"/>
</dbReference>
<dbReference type="AlphaFoldDB" id="A0AA36MHF1"/>
<keyword evidence="1" id="KW-0175">Coiled coil</keyword>
<dbReference type="SUPFAM" id="SSF52833">
    <property type="entry name" value="Thioredoxin-like"/>
    <property type="match status" value="1"/>
</dbReference>